<dbReference type="Gene3D" id="2.40.128.20">
    <property type="match status" value="1"/>
</dbReference>
<dbReference type="GO" id="GO:0043176">
    <property type="term" value="F:amine binding"/>
    <property type="evidence" value="ECO:0007669"/>
    <property type="project" value="InterPro"/>
</dbReference>
<accession>A0A023FQK7</accession>
<dbReference type="AlphaFoldDB" id="A0A023FQK7"/>
<reference evidence="2" key="1">
    <citation type="submission" date="2014-03" db="EMBL/GenBank/DDBJ databases">
        <title>The sialotranscriptome of Amblyomma triste, Amblyomma parvum and Amblyomma cajennense ticks, uncovered by 454-based RNA-seq.</title>
        <authorList>
            <person name="Garcia G.R."/>
            <person name="Gardinassi L.G."/>
            <person name="Ribeiro J.M."/>
            <person name="Anatriello E."/>
            <person name="Ferreira B.R."/>
            <person name="Moreira H.N."/>
            <person name="Mafra C."/>
            <person name="Olegario M.M."/>
            <person name="Szabo P.J."/>
            <person name="Miranda-Santos I.K."/>
            <person name="Maruyama S.R."/>
        </authorList>
    </citation>
    <scope>NUCLEOTIDE SEQUENCE</scope>
    <source>
        <strain evidence="2">Uberlandia</strain>
        <tissue evidence="2">Salivary glands</tissue>
    </source>
</reference>
<dbReference type="GO" id="GO:0030682">
    <property type="term" value="P:symbiont-mediated perturbation of host defenses"/>
    <property type="evidence" value="ECO:0007669"/>
    <property type="project" value="InterPro"/>
</dbReference>
<feature type="chain" id="PRO_5001520084" evidence="1">
    <location>
        <begin position="19"/>
        <end position="183"/>
    </location>
</feature>
<dbReference type="Pfam" id="PF02098">
    <property type="entry name" value="His_binding"/>
    <property type="match status" value="1"/>
</dbReference>
<keyword evidence="1" id="KW-0732">Signal</keyword>
<name>A0A023FQK7_AMBCJ</name>
<proteinExistence type="evidence at transcript level"/>
<evidence type="ECO:0000313" key="2">
    <source>
        <dbReference type="EMBL" id="JAC24071.1"/>
    </source>
</evidence>
<dbReference type="InterPro" id="IPR002970">
    <property type="entry name" value="Tick_his-bd"/>
</dbReference>
<dbReference type="EMBL" id="GBBK01000411">
    <property type="protein sequence ID" value="JAC24071.1"/>
    <property type="molecule type" value="mRNA"/>
</dbReference>
<organism evidence="2">
    <name type="scientific">Amblyomma cajennense</name>
    <name type="common">Cayenne tick</name>
    <name type="synonym">Acarus cajennensis</name>
    <dbReference type="NCBI Taxonomy" id="34607"/>
    <lineage>
        <taxon>Eukaryota</taxon>
        <taxon>Metazoa</taxon>
        <taxon>Ecdysozoa</taxon>
        <taxon>Arthropoda</taxon>
        <taxon>Chelicerata</taxon>
        <taxon>Arachnida</taxon>
        <taxon>Acari</taxon>
        <taxon>Parasitiformes</taxon>
        <taxon>Ixodida</taxon>
        <taxon>Ixodoidea</taxon>
        <taxon>Ixodidae</taxon>
        <taxon>Amblyomminae</taxon>
        <taxon>Amblyomma</taxon>
    </lineage>
</organism>
<dbReference type="SUPFAM" id="SSF50814">
    <property type="entry name" value="Lipocalins"/>
    <property type="match status" value="1"/>
</dbReference>
<protein>
    <submittedName>
        <fullName evidence="2">Putative secreted protein</fullName>
    </submittedName>
</protein>
<dbReference type="InterPro" id="IPR012674">
    <property type="entry name" value="Calycin"/>
</dbReference>
<feature type="signal peptide" evidence="1">
    <location>
        <begin position="1"/>
        <end position="18"/>
    </location>
</feature>
<sequence length="183" mass="20574">MIFTLALCLAVMAAATAAQPGAESEVFNDEDMMEMAKVNQTLVVFKRKHTRETPFRCLSAANEKQYSTTQYQYKLGAKLGKTYHSHTVNVTLEKLDDSISGYKSTYTYNGTVYTLTMKKVGPMRECFVIFVNKSDGKQGCELLVTASKVNDPIPEECQNYYSKNCNGTNIRLHNRNCVYNTVS</sequence>
<evidence type="ECO:0000256" key="1">
    <source>
        <dbReference type="SAM" id="SignalP"/>
    </source>
</evidence>